<dbReference type="PANTHER" id="PTHR13271:SF151">
    <property type="entry name" value="SET DOMAIN-CONTAINING PROTEIN 4"/>
    <property type="match status" value="1"/>
</dbReference>
<dbReference type="Pfam" id="PF00856">
    <property type="entry name" value="SET"/>
    <property type="match status" value="1"/>
</dbReference>
<dbReference type="SUPFAM" id="SSF82199">
    <property type="entry name" value="SET domain"/>
    <property type="match status" value="1"/>
</dbReference>
<accession>A0A177WKK5</accession>
<dbReference type="GO" id="GO:0016279">
    <property type="term" value="F:protein-lysine N-methyltransferase activity"/>
    <property type="evidence" value="ECO:0007669"/>
    <property type="project" value="InterPro"/>
</dbReference>
<dbReference type="PROSITE" id="PS50280">
    <property type="entry name" value="SET"/>
    <property type="match status" value="1"/>
</dbReference>
<dbReference type="STRING" id="403673.A0A177WKK5"/>
<sequence>MFESTNIHGTIIEDNECWALFQKWLVLNNCSISSLVLAHFSDTGRGLMATSDFQIGDPVVRIPARLLLVPRRTHKLFNNHPAIVALKQHPSIALFIAWQKIHPTPEWSPYIDILPRSFDTMPLCIDLKLLAMLPYDIQEIAKNQQSKLDTDYAFVCTALAVSGYEMIPKDIFKWAWIVVNTRCITMNTNAISKPQLSHIHQQPIITLAPFLDCLNHTSTARISAGYDTVEKAYIIRTLVPYKKGSQVFINYGPHDNNFLLAEYGFAILKNPFNHVVLDREVDFMMQHFGTVSDLLKSEGLYGEFIIANDDLGYRLMNAMRLYVAVSQGSDLSSVLPAWRSVLGGTLQYISKDLEKATLQQLIRICVDKLNWFQQSLVTMDAAEYEEFKFATVFTRQIVNEAVEILQEAIELATDNIASI</sequence>
<dbReference type="OrthoDB" id="341421at2759"/>
<feature type="domain" description="SET" evidence="1">
    <location>
        <begin position="33"/>
        <end position="252"/>
    </location>
</feature>
<dbReference type="EMBL" id="DS022304">
    <property type="protein sequence ID" value="OAJ40235.1"/>
    <property type="molecule type" value="Genomic_DNA"/>
</dbReference>
<dbReference type="AlphaFoldDB" id="A0A177WKK5"/>
<dbReference type="InterPro" id="IPR046341">
    <property type="entry name" value="SET_dom_sf"/>
</dbReference>
<dbReference type="VEuPathDB" id="FungiDB:BDEG_23998"/>
<dbReference type="CDD" id="cd19177">
    <property type="entry name" value="SET_SETD4"/>
    <property type="match status" value="1"/>
</dbReference>
<evidence type="ECO:0000313" key="2">
    <source>
        <dbReference type="EMBL" id="OAJ40235.1"/>
    </source>
</evidence>
<evidence type="ECO:0000259" key="1">
    <source>
        <dbReference type="PROSITE" id="PS50280"/>
    </source>
</evidence>
<proteinExistence type="predicted"/>
<dbReference type="Proteomes" id="UP000077115">
    <property type="component" value="Unassembled WGS sequence"/>
</dbReference>
<name>A0A177WKK5_BATDL</name>
<dbReference type="PANTHER" id="PTHR13271">
    <property type="entry name" value="UNCHARACTERIZED PUTATIVE METHYLTRANSFERASE"/>
    <property type="match status" value="1"/>
</dbReference>
<dbReference type="Gene3D" id="3.90.1410.10">
    <property type="entry name" value="set domain protein methyltransferase, domain 1"/>
    <property type="match status" value="1"/>
</dbReference>
<protein>
    <recommendedName>
        <fullName evidence="1">SET domain-containing protein</fullName>
    </recommendedName>
</protein>
<reference evidence="2 3" key="1">
    <citation type="submission" date="2006-10" db="EMBL/GenBank/DDBJ databases">
        <title>The Genome Sequence of Batrachochytrium dendrobatidis JEL423.</title>
        <authorList>
            <consortium name="The Broad Institute Genome Sequencing Platform"/>
            <person name="Birren B."/>
            <person name="Lander E."/>
            <person name="Galagan J."/>
            <person name="Cuomo C."/>
            <person name="Devon K."/>
            <person name="Jaffe D."/>
            <person name="Butler J."/>
            <person name="Alvarez P."/>
            <person name="Gnerre S."/>
            <person name="Grabherr M."/>
            <person name="Kleber M."/>
            <person name="Mauceli E."/>
            <person name="Brockman W."/>
            <person name="Young S."/>
            <person name="LaButti K."/>
            <person name="Sykes S."/>
            <person name="DeCaprio D."/>
            <person name="Crawford M."/>
            <person name="Koehrsen M."/>
            <person name="Engels R."/>
            <person name="Montgomery P."/>
            <person name="Pearson M."/>
            <person name="Howarth C."/>
            <person name="Larson L."/>
            <person name="White J."/>
            <person name="O'Leary S."/>
            <person name="Kodira C."/>
            <person name="Zeng Q."/>
            <person name="Yandava C."/>
            <person name="Alvarado L."/>
            <person name="Longcore J."/>
            <person name="James T."/>
        </authorList>
    </citation>
    <scope>NUCLEOTIDE SEQUENCE [LARGE SCALE GENOMIC DNA]</scope>
    <source>
        <strain evidence="2 3">JEL423</strain>
    </source>
</reference>
<organism evidence="2 3">
    <name type="scientific">Batrachochytrium dendrobatidis (strain JEL423)</name>
    <dbReference type="NCBI Taxonomy" id="403673"/>
    <lineage>
        <taxon>Eukaryota</taxon>
        <taxon>Fungi</taxon>
        <taxon>Fungi incertae sedis</taxon>
        <taxon>Chytridiomycota</taxon>
        <taxon>Chytridiomycota incertae sedis</taxon>
        <taxon>Chytridiomycetes</taxon>
        <taxon>Rhizophydiales</taxon>
        <taxon>Rhizophydiales incertae sedis</taxon>
        <taxon>Batrachochytrium</taxon>
    </lineage>
</organism>
<dbReference type="InterPro" id="IPR001214">
    <property type="entry name" value="SET_dom"/>
</dbReference>
<reference evidence="2 3" key="2">
    <citation type="submission" date="2016-05" db="EMBL/GenBank/DDBJ databases">
        <title>Lineage-specific infection strategies underlie the spectrum of fungal disease in amphibians.</title>
        <authorList>
            <person name="Cuomo C.A."/>
            <person name="Farrer R.A."/>
            <person name="James T."/>
            <person name="Longcore J."/>
            <person name="Birren B."/>
        </authorList>
    </citation>
    <scope>NUCLEOTIDE SEQUENCE [LARGE SCALE GENOMIC DNA]</scope>
    <source>
        <strain evidence="2 3">JEL423</strain>
    </source>
</reference>
<dbReference type="InterPro" id="IPR050600">
    <property type="entry name" value="SETD3_SETD6_MTase"/>
</dbReference>
<dbReference type="eggNOG" id="KOG1337">
    <property type="taxonomic scope" value="Eukaryota"/>
</dbReference>
<evidence type="ECO:0000313" key="3">
    <source>
        <dbReference type="Proteomes" id="UP000077115"/>
    </source>
</evidence>
<dbReference type="InterPro" id="IPR044429">
    <property type="entry name" value="SETD4_SET"/>
</dbReference>
<gene>
    <name evidence="2" type="ORF">BDEG_23998</name>
</gene>